<proteinExistence type="predicted"/>
<accession>A0A8H6JUD8</accession>
<reference evidence="2 3" key="1">
    <citation type="journal article" date="2020" name="Phytopathology">
        <title>Genome Sequence Resources of Colletotrichum truncatum, C. plurivorum, C. musicola, and C. sojae: Four Species Pathogenic to Soybean (Glycine max).</title>
        <authorList>
            <person name="Rogerio F."/>
            <person name="Boufleur T.R."/>
            <person name="Ciampi-Guillardi M."/>
            <person name="Sukno S.A."/>
            <person name="Thon M.R."/>
            <person name="Massola Junior N.S."/>
            <person name="Baroncelli R."/>
        </authorList>
    </citation>
    <scope>NUCLEOTIDE SEQUENCE [LARGE SCALE GENOMIC DNA]</scope>
    <source>
        <strain evidence="2 3">LFN0009</strain>
    </source>
</reference>
<evidence type="ECO:0000313" key="2">
    <source>
        <dbReference type="EMBL" id="KAF6818985.1"/>
    </source>
</evidence>
<sequence>MTEAAVQPLSRWRNLGRPGVSSLAYTSRIVRSPSPPTPFQRSESATAANSDLCQGSQPDCQNSWEPYDRWVVDGRAAVNPLDEDLYVWKLRSSPSLMSIGSTPEKRRHHQQISRAAGKVRGEAEQGPRRSHELFEPVRLFSVVQVSQACPRRVPVDTQHQTDGAPPLPELDDDGRFGFPPSQTQQSWDDRSGRCATATLRCNWDLESLSRR</sequence>
<evidence type="ECO:0000313" key="3">
    <source>
        <dbReference type="Proteomes" id="UP000652219"/>
    </source>
</evidence>
<evidence type="ECO:0000256" key="1">
    <source>
        <dbReference type="SAM" id="MobiDB-lite"/>
    </source>
</evidence>
<dbReference type="AlphaFoldDB" id="A0A8H6JUD8"/>
<feature type="region of interest" description="Disordered" evidence="1">
    <location>
        <begin position="23"/>
        <end position="57"/>
    </location>
</feature>
<feature type="compositionally biased region" description="Polar residues" evidence="1">
    <location>
        <begin position="39"/>
        <end position="57"/>
    </location>
</feature>
<gene>
    <name evidence="2" type="ORF">CSOJ01_01642</name>
</gene>
<dbReference type="EMBL" id="WIGN01000012">
    <property type="protein sequence ID" value="KAF6818985.1"/>
    <property type="molecule type" value="Genomic_DNA"/>
</dbReference>
<name>A0A8H6JUD8_9PEZI</name>
<dbReference type="Proteomes" id="UP000652219">
    <property type="component" value="Unassembled WGS sequence"/>
</dbReference>
<keyword evidence="3" id="KW-1185">Reference proteome</keyword>
<organism evidence="2 3">
    <name type="scientific">Colletotrichum sojae</name>
    <dbReference type="NCBI Taxonomy" id="2175907"/>
    <lineage>
        <taxon>Eukaryota</taxon>
        <taxon>Fungi</taxon>
        <taxon>Dikarya</taxon>
        <taxon>Ascomycota</taxon>
        <taxon>Pezizomycotina</taxon>
        <taxon>Sordariomycetes</taxon>
        <taxon>Hypocreomycetidae</taxon>
        <taxon>Glomerellales</taxon>
        <taxon>Glomerellaceae</taxon>
        <taxon>Colletotrichum</taxon>
        <taxon>Colletotrichum orchidearum species complex</taxon>
    </lineage>
</organism>
<protein>
    <submittedName>
        <fullName evidence="2">Uncharacterized protein</fullName>
    </submittedName>
</protein>
<feature type="region of interest" description="Disordered" evidence="1">
    <location>
        <begin position="151"/>
        <end position="191"/>
    </location>
</feature>
<comment type="caution">
    <text evidence="2">The sequence shown here is derived from an EMBL/GenBank/DDBJ whole genome shotgun (WGS) entry which is preliminary data.</text>
</comment>